<feature type="domain" description="NAD-dependent epimerase/dehydratase" evidence="1">
    <location>
        <begin position="181"/>
        <end position="294"/>
    </location>
</feature>
<organism evidence="2 3">
    <name type="scientific">Paraburkholderia denitrificans</name>
    <dbReference type="NCBI Taxonomy" id="694025"/>
    <lineage>
        <taxon>Bacteria</taxon>
        <taxon>Pseudomonadati</taxon>
        <taxon>Pseudomonadota</taxon>
        <taxon>Betaproteobacteria</taxon>
        <taxon>Burkholderiales</taxon>
        <taxon>Burkholderiaceae</taxon>
        <taxon>Paraburkholderia</taxon>
    </lineage>
</organism>
<dbReference type="EMBL" id="JBHSMP010000009">
    <property type="protein sequence ID" value="MFC5428335.1"/>
    <property type="molecule type" value="Genomic_DNA"/>
</dbReference>
<dbReference type="Pfam" id="PF01370">
    <property type="entry name" value="Epimerase"/>
    <property type="match status" value="1"/>
</dbReference>
<protein>
    <submittedName>
        <fullName evidence="2">NAD-dependent epimerase/dehydratase family protein</fullName>
    </submittedName>
</protein>
<sequence length="377" mass="41214">MIATRTLRRARILIVGCGDVGLRCAALLHSPRVFALTSQPARVARLREAGTIPVLGDLDVRASLARLAGLAPVVLHLAPPETSGEDDMRTRRLIAALSARRRSVARPASTGRRPLRADAAMMLRPGLHGAARPHGTVLKARTSTSAALFVPSSACVTRVPGRGKARHIVSEHPARRVPLHAGRPRLVYASTTGVYGDCQGARIDETRPVRPANARAKRRVAAERLLRRATARGALVATIARIPGIYAANRLPLARLAKGTPALVESDDVYTSHIHADDLAAIMVRLATHGRASRVIHACDDSELKMGAWFDRVADTFGVARAPRVSRAEAEQRLDPVLLSFMRESRRLANDRLKRELRMRLRYRTVDDFLRTLPPHP</sequence>
<dbReference type="InterPro" id="IPR051783">
    <property type="entry name" value="NAD(P)-dependent_oxidoreduct"/>
</dbReference>
<dbReference type="RefSeq" id="WP_377710107.1">
    <property type="nucleotide sequence ID" value="NZ_JBHSMP010000009.1"/>
</dbReference>
<gene>
    <name evidence="2" type="ORF">ACFPTO_05865</name>
</gene>
<dbReference type="InterPro" id="IPR001509">
    <property type="entry name" value="Epimerase_deHydtase"/>
</dbReference>
<dbReference type="Proteomes" id="UP001596103">
    <property type="component" value="Unassembled WGS sequence"/>
</dbReference>
<keyword evidence="3" id="KW-1185">Reference proteome</keyword>
<reference evidence="3" key="1">
    <citation type="journal article" date="2019" name="Int. J. Syst. Evol. Microbiol.">
        <title>The Global Catalogue of Microorganisms (GCM) 10K type strain sequencing project: providing services to taxonomists for standard genome sequencing and annotation.</title>
        <authorList>
            <consortium name="The Broad Institute Genomics Platform"/>
            <consortium name="The Broad Institute Genome Sequencing Center for Infectious Disease"/>
            <person name="Wu L."/>
            <person name="Ma J."/>
        </authorList>
    </citation>
    <scope>NUCLEOTIDE SEQUENCE [LARGE SCALE GENOMIC DNA]</scope>
    <source>
        <strain evidence="3">CCUG 56042</strain>
    </source>
</reference>
<evidence type="ECO:0000313" key="3">
    <source>
        <dbReference type="Proteomes" id="UP001596103"/>
    </source>
</evidence>
<proteinExistence type="predicted"/>
<name>A0ABW0J5T8_9BURK</name>
<evidence type="ECO:0000259" key="1">
    <source>
        <dbReference type="Pfam" id="PF01370"/>
    </source>
</evidence>
<dbReference type="InterPro" id="IPR036291">
    <property type="entry name" value="NAD(P)-bd_dom_sf"/>
</dbReference>
<evidence type="ECO:0000313" key="2">
    <source>
        <dbReference type="EMBL" id="MFC5428335.1"/>
    </source>
</evidence>
<accession>A0ABW0J5T8</accession>
<dbReference type="Gene3D" id="3.40.50.720">
    <property type="entry name" value="NAD(P)-binding Rossmann-like Domain"/>
    <property type="match status" value="2"/>
</dbReference>
<comment type="caution">
    <text evidence="2">The sequence shown here is derived from an EMBL/GenBank/DDBJ whole genome shotgun (WGS) entry which is preliminary data.</text>
</comment>
<dbReference type="PANTHER" id="PTHR48079">
    <property type="entry name" value="PROTEIN YEEZ"/>
    <property type="match status" value="1"/>
</dbReference>
<dbReference type="PANTHER" id="PTHR48079:SF6">
    <property type="entry name" value="NAD(P)-BINDING DOMAIN-CONTAINING PROTEIN-RELATED"/>
    <property type="match status" value="1"/>
</dbReference>
<dbReference type="SUPFAM" id="SSF51735">
    <property type="entry name" value="NAD(P)-binding Rossmann-fold domains"/>
    <property type="match status" value="2"/>
</dbReference>